<sequence length="247" mass="29076">MSVLNKPTNYISILATKKNHIFISGGIGVGKSTLLGNLKSILNDSVRFKIIHEYIDIDYEGEKQLQRLKDGEITNFQFQMYVLHCFETQLDTISYQDAKYVIWERHPIEALKIFCANDNALTQEQRRKLLEIETELCATYGIPKIFDVKSIILKIDTFNYGNKFIAKGFVNQFIQPTIFTDAINHYFIYLYCSNEQEQLRRIITRGRKAELKIYHNIYDLHPVNHAYEDYYDKCIRRKRLLNQGLNI</sequence>
<dbReference type="Pfam" id="PF01712">
    <property type="entry name" value="dNK"/>
    <property type="match status" value="1"/>
</dbReference>
<name>A0ABQ0DGZ1_9EUKA</name>
<dbReference type="PANTHER" id="PTHR10513:SF35">
    <property type="entry name" value="DEOXYADENOSINE KINASE"/>
    <property type="match status" value="1"/>
</dbReference>
<evidence type="ECO:0000259" key="1">
    <source>
        <dbReference type="Pfam" id="PF01712"/>
    </source>
</evidence>
<dbReference type="SUPFAM" id="SSF52540">
    <property type="entry name" value="P-loop containing nucleoside triphosphate hydrolases"/>
    <property type="match status" value="1"/>
</dbReference>
<comment type="caution">
    <text evidence="2">The sequence shown here is derived from an EMBL/GenBank/DDBJ whole genome shotgun (WGS) entry which is preliminary data.</text>
</comment>
<accession>A0ABQ0DGZ1</accession>
<dbReference type="InterPro" id="IPR050566">
    <property type="entry name" value="Deoxyribonucleoside_kinase"/>
</dbReference>
<dbReference type="EMBL" id="BAAFRS010000093">
    <property type="protein sequence ID" value="GAB1222120.1"/>
    <property type="molecule type" value="Genomic_DNA"/>
</dbReference>
<dbReference type="InterPro" id="IPR031314">
    <property type="entry name" value="DNK_dom"/>
</dbReference>
<reference evidence="2 3" key="1">
    <citation type="journal article" date="2019" name="PLoS Negl. Trop. Dis.">
        <title>Whole genome sequencing of Entamoeba nuttalli reveals mammalian host-related molecular signatures and a novel octapeptide-repeat surface protein.</title>
        <authorList>
            <person name="Tanaka M."/>
            <person name="Makiuchi T."/>
            <person name="Komiyama T."/>
            <person name="Shiina T."/>
            <person name="Osaki K."/>
            <person name="Tachibana H."/>
        </authorList>
    </citation>
    <scope>NUCLEOTIDE SEQUENCE [LARGE SCALE GENOMIC DNA]</scope>
    <source>
        <strain evidence="2 3">P19-061405</strain>
    </source>
</reference>
<keyword evidence="3" id="KW-1185">Reference proteome</keyword>
<organism evidence="2 3">
    <name type="scientific">Entamoeba nuttalli</name>
    <dbReference type="NCBI Taxonomy" id="412467"/>
    <lineage>
        <taxon>Eukaryota</taxon>
        <taxon>Amoebozoa</taxon>
        <taxon>Evosea</taxon>
        <taxon>Archamoebae</taxon>
        <taxon>Mastigamoebida</taxon>
        <taxon>Entamoebidae</taxon>
        <taxon>Entamoeba</taxon>
    </lineage>
</organism>
<proteinExistence type="predicted"/>
<evidence type="ECO:0000313" key="3">
    <source>
        <dbReference type="Proteomes" id="UP001628156"/>
    </source>
</evidence>
<dbReference type="Proteomes" id="UP001628156">
    <property type="component" value="Unassembled WGS sequence"/>
</dbReference>
<gene>
    <name evidence="2" type="ORF">ENUP19_0093G0045</name>
</gene>
<dbReference type="InterPro" id="IPR027417">
    <property type="entry name" value="P-loop_NTPase"/>
</dbReference>
<dbReference type="Gene3D" id="3.40.50.300">
    <property type="entry name" value="P-loop containing nucleotide triphosphate hydrolases"/>
    <property type="match status" value="1"/>
</dbReference>
<feature type="domain" description="Deoxynucleoside kinase" evidence="1">
    <location>
        <begin position="21"/>
        <end position="124"/>
    </location>
</feature>
<evidence type="ECO:0000313" key="2">
    <source>
        <dbReference type="EMBL" id="GAB1222120.1"/>
    </source>
</evidence>
<dbReference type="PANTHER" id="PTHR10513">
    <property type="entry name" value="DEOXYNUCLEOSIDE KINASE"/>
    <property type="match status" value="1"/>
</dbReference>
<protein>
    <recommendedName>
        <fullName evidence="1">Deoxynucleoside kinase domain-containing protein</fullName>
    </recommendedName>
</protein>